<sequence>MTFKPFIVSVLMAIAVICSTVLVPFAWADNSSNQSNQSLNQPSVLVAPEPDFEINVYPKPGTNRQRVGYGLGGDRVTVLEQVGSNEGYLWNYVQFSDSPMLKGWIREEFVTSDTQKIRQPQNSSNQRRGQGSSLQADPGYWGDRQSQHQGNQRQARSSQYSDH</sequence>
<name>A0A951QBU2_9CYAN</name>
<evidence type="ECO:0000313" key="4">
    <source>
        <dbReference type="Proteomes" id="UP000757435"/>
    </source>
</evidence>
<feature type="compositionally biased region" description="Polar residues" evidence="1">
    <location>
        <begin position="113"/>
        <end position="135"/>
    </location>
</feature>
<dbReference type="AlphaFoldDB" id="A0A951QBU2"/>
<keyword evidence="2" id="KW-0732">Signal</keyword>
<proteinExistence type="predicted"/>
<feature type="signal peptide" evidence="2">
    <location>
        <begin position="1"/>
        <end position="28"/>
    </location>
</feature>
<evidence type="ECO:0000313" key="3">
    <source>
        <dbReference type="EMBL" id="MBW4659861.1"/>
    </source>
</evidence>
<feature type="region of interest" description="Disordered" evidence="1">
    <location>
        <begin position="113"/>
        <end position="163"/>
    </location>
</feature>
<reference evidence="3" key="1">
    <citation type="submission" date="2021-05" db="EMBL/GenBank/DDBJ databases">
        <authorList>
            <person name="Pietrasiak N."/>
            <person name="Ward R."/>
            <person name="Stajich J.E."/>
            <person name="Kurbessoian T."/>
        </authorList>
    </citation>
    <scope>NUCLEOTIDE SEQUENCE</scope>
    <source>
        <strain evidence="3">UHER 2000/2452</strain>
    </source>
</reference>
<evidence type="ECO:0000256" key="2">
    <source>
        <dbReference type="SAM" id="SignalP"/>
    </source>
</evidence>
<evidence type="ECO:0008006" key="5">
    <source>
        <dbReference type="Google" id="ProtNLM"/>
    </source>
</evidence>
<protein>
    <recommendedName>
        <fullName evidence="5">SH3b domain-containing protein</fullName>
    </recommendedName>
</protein>
<comment type="caution">
    <text evidence="3">The sequence shown here is derived from an EMBL/GenBank/DDBJ whole genome shotgun (WGS) entry which is preliminary data.</text>
</comment>
<dbReference type="Proteomes" id="UP000757435">
    <property type="component" value="Unassembled WGS sequence"/>
</dbReference>
<dbReference type="Gene3D" id="2.30.30.40">
    <property type="entry name" value="SH3 Domains"/>
    <property type="match status" value="1"/>
</dbReference>
<reference evidence="3" key="2">
    <citation type="journal article" date="2022" name="Microbiol. Resour. Announc.">
        <title>Metagenome Sequencing to Explore Phylogenomics of Terrestrial Cyanobacteria.</title>
        <authorList>
            <person name="Ward R.D."/>
            <person name="Stajich J.E."/>
            <person name="Johansen J.R."/>
            <person name="Huntemann M."/>
            <person name="Clum A."/>
            <person name="Foster B."/>
            <person name="Foster B."/>
            <person name="Roux S."/>
            <person name="Palaniappan K."/>
            <person name="Varghese N."/>
            <person name="Mukherjee S."/>
            <person name="Reddy T.B.K."/>
            <person name="Daum C."/>
            <person name="Copeland A."/>
            <person name="Chen I.A."/>
            <person name="Ivanova N.N."/>
            <person name="Kyrpides N.C."/>
            <person name="Shapiro N."/>
            <person name="Eloe-Fadrosh E.A."/>
            <person name="Pietrasiak N."/>
        </authorList>
    </citation>
    <scope>NUCLEOTIDE SEQUENCE</scope>
    <source>
        <strain evidence="3">UHER 2000/2452</strain>
    </source>
</reference>
<feature type="chain" id="PRO_5037476262" description="SH3b domain-containing protein" evidence="2">
    <location>
        <begin position="29"/>
        <end position="163"/>
    </location>
</feature>
<gene>
    <name evidence="3" type="ORF">KME15_14390</name>
</gene>
<evidence type="ECO:0000256" key="1">
    <source>
        <dbReference type="SAM" id="MobiDB-lite"/>
    </source>
</evidence>
<dbReference type="EMBL" id="JAHHHD010000015">
    <property type="protein sequence ID" value="MBW4659861.1"/>
    <property type="molecule type" value="Genomic_DNA"/>
</dbReference>
<accession>A0A951QBU2</accession>
<feature type="compositionally biased region" description="Polar residues" evidence="1">
    <location>
        <begin position="147"/>
        <end position="163"/>
    </location>
</feature>
<organism evidence="3 4">
    <name type="scientific">Drouetiella hepatica Uher 2000/2452</name>
    <dbReference type="NCBI Taxonomy" id="904376"/>
    <lineage>
        <taxon>Bacteria</taxon>
        <taxon>Bacillati</taxon>
        <taxon>Cyanobacteriota</taxon>
        <taxon>Cyanophyceae</taxon>
        <taxon>Oculatellales</taxon>
        <taxon>Oculatellaceae</taxon>
        <taxon>Drouetiella</taxon>
    </lineage>
</organism>